<comment type="caution">
    <text evidence="1">The sequence shown here is derived from an EMBL/GenBank/DDBJ whole genome shotgun (WGS) entry which is preliminary data.</text>
</comment>
<sequence>MIRNAVKFTDLDSFLDHIDRKGWNGEVTGLLFEDGRRPYCSAYFIPTDKLPQGFDLDDIGEFGGTFAKVKEFTYVGTERFVVDFMVFPRSLCGYVEVDSDGSITFADDTSTNDGSDMNFVINLQDVAGQEYYLAADGRMINLASTETDEPLLLKTNKQVTKQIASLREKYPQTCRITAVERRDFEDRRKAVQHPDDAV</sequence>
<reference evidence="1 2" key="1">
    <citation type="submission" date="2018-03" db="EMBL/GenBank/DDBJ databases">
        <title>Genomic Encyclopedia of Archaeal and Bacterial Type Strains, Phase II (KMG-II): from individual species to whole genera.</title>
        <authorList>
            <person name="Goeker M."/>
        </authorList>
    </citation>
    <scope>NUCLEOTIDE SEQUENCE [LARGE SCALE GENOMIC DNA]</scope>
    <source>
        <strain evidence="1 2">DSM 28354</strain>
    </source>
</reference>
<dbReference type="OrthoDB" id="961789at2"/>
<protein>
    <submittedName>
        <fullName evidence="1">Uncharacterized protein</fullName>
    </submittedName>
</protein>
<dbReference type="Proteomes" id="UP000238375">
    <property type="component" value="Unassembled WGS sequence"/>
</dbReference>
<dbReference type="AlphaFoldDB" id="A0A2T0SNR3"/>
<organism evidence="1 2">
    <name type="scientific">Spirosoma oryzae</name>
    <dbReference type="NCBI Taxonomy" id="1469603"/>
    <lineage>
        <taxon>Bacteria</taxon>
        <taxon>Pseudomonadati</taxon>
        <taxon>Bacteroidota</taxon>
        <taxon>Cytophagia</taxon>
        <taxon>Cytophagales</taxon>
        <taxon>Cytophagaceae</taxon>
        <taxon>Spirosoma</taxon>
    </lineage>
</organism>
<proteinExistence type="predicted"/>
<gene>
    <name evidence="1" type="ORF">CLV58_115145</name>
</gene>
<dbReference type="RefSeq" id="WP_106139197.1">
    <property type="nucleotide sequence ID" value="NZ_PVTE01000015.1"/>
</dbReference>
<evidence type="ECO:0000313" key="2">
    <source>
        <dbReference type="Proteomes" id="UP000238375"/>
    </source>
</evidence>
<evidence type="ECO:0000313" key="1">
    <source>
        <dbReference type="EMBL" id="PRY35062.1"/>
    </source>
</evidence>
<name>A0A2T0SNR3_9BACT</name>
<dbReference type="EMBL" id="PVTE01000015">
    <property type="protein sequence ID" value="PRY35062.1"/>
    <property type="molecule type" value="Genomic_DNA"/>
</dbReference>
<accession>A0A2T0SNR3</accession>
<keyword evidence="2" id="KW-1185">Reference proteome</keyword>